<feature type="domain" description="HD-GYP" evidence="3">
    <location>
        <begin position="108"/>
        <end position="222"/>
    </location>
</feature>
<dbReference type="AlphaFoldDB" id="X1KEF3"/>
<dbReference type="SUPFAM" id="SSF52172">
    <property type="entry name" value="CheY-like"/>
    <property type="match status" value="1"/>
</dbReference>
<dbReference type="PROSITE" id="PS51832">
    <property type="entry name" value="HD_GYP"/>
    <property type="match status" value="1"/>
</dbReference>
<dbReference type="PROSITE" id="PS50110">
    <property type="entry name" value="RESPONSE_REGULATORY"/>
    <property type="match status" value="1"/>
</dbReference>
<dbReference type="NCBIfam" id="TIGR00277">
    <property type="entry name" value="HDIG"/>
    <property type="match status" value="1"/>
</dbReference>
<feature type="domain" description="Response regulatory" evidence="2">
    <location>
        <begin position="1"/>
        <end position="55"/>
    </location>
</feature>
<name>X1KEF3_9ZZZZ</name>
<protein>
    <recommendedName>
        <fullName evidence="5">HD-GYP domain-containing protein</fullName>
    </recommendedName>
</protein>
<dbReference type="CDD" id="cd00077">
    <property type="entry name" value="HDc"/>
    <property type="match status" value="1"/>
</dbReference>
<dbReference type="InterPro" id="IPR001789">
    <property type="entry name" value="Sig_transdc_resp-reg_receiver"/>
</dbReference>
<gene>
    <name evidence="4" type="ORF">S03H2_63965</name>
</gene>
<feature type="non-terminal residue" evidence="4">
    <location>
        <position position="222"/>
    </location>
</feature>
<accession>X1KEF3</accession>
<feature type="non-terminal residue" evidence="4">
    <location>
        <position position="1"/>
    </location>
</feature>
<sequence length="222" mass="23852">LVRFITEHGLDTRALCMTSVASGESGRLARDAGASDFFEKPFDLLLLADAVLRAAAGGVPGRPAARDRPPRRRHGKGPLDSLAAAALESLDGYRNALLDRPAASADTGKKMLLEFAGALVVAVEAKDPYTRRHSEHVAFYAENIARRVGLDTEQTETVGISGLLHDIGKIAVPDSVLTKPGPLSRKEFALIRQHPKVGAGILANVSLMSPEAELVRQHHENW</sequence>
<dbReference type="SUPFAM" id="SSF109604">
    <property type="entry name" value="HD-domain/PDEase-like"/>
    <property type="match status" value="1"/>
</dbReference>
<organism evidence="4">
    <name type="scientific">marine sediment metagenome</name>
    <dbReference type="NCBI Taxonomy" id="412755"/>
    <lineage>
        <taxon>unclassified sequences</taxon>
        <taxon>metagenomes</taxon>
        <taxon>ecological metagenomes</taxon>
    </lineage>
</organism>
<comment type="caution">
    <text evidence="4">The sequence shown here is derived from an EMBL/GenBank/DDBJ whole genome shotgun (WGS) entry which is preliminary data.</text>
</comment>
<dbReference type="GO" id="GO:0000160">
    <property type="term" value="P:phosphorelay signal transduction system"/>
    <property type="evidence" value="ECO:0007669"/>
    <property type="project" value="InterPro"/>
</dbReference>
<evidence type="ECO:0000313" key="4">
    <source>
        <dbReference type="EMBL" id="GAH88544.1"/>
    </source>
</evidence>
<evidence type="ECO:0000256" key="1">
    <source>
        <dbReference type="SAM" id="MobiDB-lite"/>
    </source>
</evidence>
<dbReference type="InterPro" id="IPR037522">
    <property type="entry name" value="HD_GYP_dom"/>
</dbReference>
<dbReference type="Gene3D" id="1.10.3210.10">
    <property type="entry name" value="Hypothetical protein af1432"/>
    <property type="match status" value="1"/>
</dbReference>
<dbReference type="Pfam" id="PF13487">
    <property type="entry name" value="HD_5"/>
    <property type="match status" value="1"/>
</dbReference>
<evidence type="ECO:0000259" key="2">
    <source>
        <dbReference type="PROSITE" id="PS50110"/>
    </source>
</evidence>
<reference evidence="4" key="1">
    <citation type="journal article" date="2014" name="Front. Microbiol.">
        <title>High frequency of phylogenetically diverse reductive dehalogenase-homologous genes in deep subseafloor sedimentary metagenomes.</title>
        <authorList>
            <person name="Kawai M."/>
            <person name="Futagami T."/>
            <person name="Toyoda A."/>
            <person name="Takaki Y."/>
            <person name="Nishi S."/>
            <person name="Hori S."/>
            <person name="Arai W."/>
            <person name="Tsubouchi T."/>
            <person name="Morono Y."/>
            <person name="Uchiyama I."/>
            <person name="Ito T."/>
            <person name="Fujiyama A."/>
            <person name="Inagaki F."/>
            <person name="Takami H."/>
        </authorList>
    </citation>
    <scope>NUCLEOTIDE SEQUENCE</scope>
    <source>
        <strain evidence="4">Expedition CK06-06</strain>
    </source>
</reference>
<proteinExistence type="predicted"/>
<evidence type="ECO:0008006" key="5">
    <source>
        <dbReference type="Google" id="ProtNLM"/>
    </source>
</evidence>
<evidence type="ECO:0000259" key="3">
    <source>
        <dbReference type="PROSITE" id="PS51832"/>
    </source>
</evidence>
<dbReference type="EMBL" id="BARU01041495">
    <property type="protein sequence ID" value="GAH88544.1"/>
    <property type="molecule type" value="Genomic_DNA"/>
</dbReference>
<dbReference type="InterPro" id="IPR006675">
    <property type="entry name" value="HDIG_dom"/>
</dbReference>
<dbReference type="InterPro" id="IPR011006">
    <property type="entry name" value="CheY-like_superfamily"/>
</dbReference>
<feature type="region of interest" description="Disordered" evidence="1">
    <location>
        <begin position="58"/>
        <end position="78"/>
    </location>
</feature>
<dbReference type="PANTHER" id="PTHR43155">
    <property type="entry name" value="CYCLIC DI-GMP PHOSPHODIESTERASE PA4108-RELATED"/>
    <property type="match status" value="1"/>
</dbReference>
<dbReference type="PANTHER" id="PTHR43155:SF2">
    <property type="entry name" value="CYCLIC DI-GMP PHOSPHODIESTERASE PA4108"/>
    <property type="match status" value="1"/>
</dbReference>
<dbReference type="InterPro" id="IPR003607">
    <property type="entry name" value="HD/PDEase_dom"/>
</dbReference>